<dbReference type="InterPro" id="IPR037923">
    <property type="entry name" value="HTH-like"/>
</dbReference>
<dbReference type="EMBL" id="FOIU01000003">
    <property type="protein sequence ID" value="SEW47192.1"/>
    <property type="molecule type" value="Genomic_DNA"/>
</dbReference>
<evidence type="ECO:0000256" key="1">
    <source>
        <dbReference type="ARBA" id="ARBA00023015"/>
    </source>
</evidence>
<dbReference type="Gene3D" id="1.10.10.60">
    <property type="entry name" value="Homeodomain-like"/>
    <property type="match status" value="1"/>
</dbReference>
<accession>A0A1I0S1J5</accession>
<protein>
    <submittedName>
        <fullName evidence="5">Transcriptional regulator, AraC family</fullName>
    </submittedName>
</protein>
<dbReference type="STRING" id="356305.SAMN05421841_3458"/>
<dbReference type="InterPro" id="IPR020449">
    <property type="entry name" value="Tscrpt_reg_AraC-type_HTH"/>
</dbReference>
<keyword evidence="1" id="KW-0805">Transcription regulation</keyword>
<dbReference type="InterPro" id="IPR009057">
    <property type="entry name" value="Homeodomain-like_sf"/>
</dbReference>
<dbReference type="Gene3D" id="2.60.120.10">
    <property type="entry name" value="Jelly Rolls"/>
    <property type="match status" value="1"/>
</dbReference>
<dbReference type="Pfam" id="PF12833">
    <property type="entry name" value="HTH_18"/>
    <property type="match status" value="1"/>
</dbReference>
<dbReference type="PANTHER" id="PTHR43280">
    <property type="entry name" value="ARAC-FAMILY TRANSCRIPTIONAL REGULATOR"/>
    <property type="match status" value="1"/>
</dbReference>
<evidence type="ECO:0000313" key="6">
    <source>
        <dbReference type="Proteomes" id="UP000199469"/>
    </source>
</evidence>
<dbReference type="GO" id="GO:0003700">
    <property type="term" value="F:DNA-binding transcription factor activity"/>
    <property type="evidence" value="ECO:0007669"/>
    <property type="project" value="InterPro"/>
</dbReference>
<dbReference type="GO" id="GO:0043565">
    <property type="term" value="F:sequence-specific DNA binding"/>
    <property type="evidence" value="ECO:0007669"/>
    <property type="project" value="InterPro"/>
</dbReference>
<keyword evidence="2" id="KW-0238">DNA-binding</keyword>
<name>A0A1I0S1J5_9FLAO</name>
<evidence type="ECO:0000256" key="2">
    <source>
        <dbReference type="ARBA" id="ARBA00023125"/>
    </source>
</evidence>
<dbReference type="PROSITE" id="PS01124">
    <property type="entry name" value="HTH_ARAC_FAMILY_2"/>
    <property type="match status" value="1"/>
</dbReference>
<dbReference type="InterPro" id="IPR018060">
    <property type="entry name" value="HTH_AraC"/>
</dbReference>
<dbReference type="Proteomes" id="UP000199469">
    <property type="component" value="Unassembled WGS sequence"/>
</dbReference>
<organism evidence="5 6">
    <name type="scientific">Chryseobacterium wanjuense</name>
    <dbReference type="NCBI Taxonomy" id="356305"/>
    <lineage>
        <taxon>Bacteria</taxon>
        <taxon>Pseudomonadati</taxon>
        <taxon>Bacteroidota</taxon>
        <taxon>Flavobacteriia</taxon>
        <taxon>Flavobacteriales</taxon>
        <taxon>Weeksellaceae</taxon>
        <taxon>Chryseobacterium group</taxon>
        <taxon>Chryseobacterium</taxon>
    </lineage>
</organism>
<reference evidence="6" key="1">
    <citation type="submission" date="2016-10" db="EMBL/GenBank/DDBJ databases">
        <authorList>
            <person name="Varghese N."/>
            <person name="Submissions S."/>
        </authorList>
    </citation>
    <scope>NUCLEOTIDE SEQUENCE [LARGE SCALE GENOMIC DNA]</scope>
    <source>
        <strain evidence="6">DSM 17724</strain>
    </source>
</reference>
<dbReference type="PANTHER" id="PTHR43280:SF34">
    <property type="entry name" value="ARAC-FAMILY TRANSCRIPTIONAL REGULATOR"/>
    <property type="match status" value="1"/>
</dbReference>
<evidence type="ECO:0000313" key="5">
    <source>
        <dbReference type="EMBL" id="SEW47192.1"/>
    </source>
</evidence>
<keyword evidence="3" id="KW-0804">Transcription</keyword>
<evidence type="ECO:0000256" key="3">
    <source>
        <dbReference type="ARBA" id="ARBA00023163"/>
    </source>
</evidence>
<dbReference type="PRINTS" id="PR00032">
    <property type="entry name" value="HTHARAC"/>
</dbReference>
<dbReference type="SUPFAM" id="SSF46689">
    <property type="entry name" value="Homeodomain-like"/>
    <property type="match status" value="2"/>
</dbReference>
<dbReference type="RefSeq" id="WP_170835736.1">
    <property type="nucleotide sequence ID" value="NZ_FOIU01000003.1"/>
</dbReference>
<feature type="domain" description="HTH araC/xylS-type" evidence="4">
    <location>
        <begin position="161"/>
        <end position="258"/>
    </location>
</feature>
<sequence>MIRLSSGTYLGENTSRYEGNGIQLVDTVYHQVVSNDWHSHEHTHLTLVLDGGNREQRRGADYQLGAGQVIFYHSDEVHRNDHTLFPSRNINLEIGPEFFAKYELTEVQFAEAIKFHNINASFILRVFKEAELNEDALTDHVAELLISPLNKKYKVPPKWVRELHQLLNDNWQEIPSLHALAALVSVHPTTISKHFTQYFGCTLSQYLRKLKIERAIPMLRDKFSISEISYFCGFADQSHFIRTFKTETGLLPKAFRKL</sequence>
<dbReference type="InterPro" id="IPR014710">
    <property type="entry name" value="RmlC-like_jellyroll"/>
</dbReference>
<dbReference type="SUPFAM" id="SSF51215">
    <property type="entry name" value="Regulatory protein AraC"/>
    <property type="match status" value="1"/>
</dbReference>
<dbReference type="AlphaFoldDB" id="A0A1I0S1J5"/>
<dbReference type="SMART" id="SM00342">
    <property type="entry name" value="HTH_ARAC"/>
    <property type="match status" value="1"/>
</dbReference>
<evidence type="ECO:0000259" key="4">
    <source>
        <dbReference type="PROSITE" id="PS01124"/>
    </source>
</evidence>
<keyword evidence="6" id="KW-1185">Reference proteome</keyword>
<proteinExistence type="predicted"/>
<gene>
    <name evidence="5" type="ORF">SAMN05421841_3458</name>
</gene>